<accession>A0A6A8MGQ3</accession>
<comment type="caution">
    <text evidence="1">The sequence shown here is derived from an EMBL/GenBank/DDBJ whole genome shotgun (WGS) entry which is preliminary data.</text>
</comment>
<proteinExistence type="predicted"/>
<gene>
    <name evidence="1" type="ORF">FYJ62_10525</name>
</gene>
<dbReference type="AlphaFoldDB" id="A0A6A8MGQ3"/>
<keyword evidence="2" id="KW-1185">Reference proteome</keyword>
<evidence type="ECO:0000313" key="1">
    <source>
        <dbReference type="EMBL" id="MST87990.1"/>
    </source>
</evidence>
<sequence length="25" mass="2832">AGSIGVTTEAVVKKYIETQWNRPFH</sequence>
<organism evidence="1 2">
    <name type="scientific">Lactobacillus porci</name>
    <dbReference type="NCBI Taxonomy" id="2012477"/>
    <lineage>
        <taxon>Bacteria</taxon>
        <taxon>Bacillati</taxon>
        <taxon>Bacillota</taxon>
        <taxon>Bacilli</taxon>
        <taxon>Lactobacillales</taxon>
        <taxon>Lactobacillaceae</taxon>
        <taxon>Lactobacillus</taxon>
    </lineage>
</organism>
<protein>
    <submittedName>
        <fullName evidence="1">IS200/IS605 family transposase</fullName>
    </submittedName>
</protein>
<name>A0A6A8MGQ3_9LACO</name>
<dbReference type="EMBL" id="VUMX01000073">
    <property type="protein sequence ID" value="MST87990.1"/>
    <property type="molecule type" value="Genomic_DNA"/>
</dbReference>
<feature type="non-terminal residue" evidence="1">
    <location>
        <position position="1"/>
    </location>
</feature>
<dbReference type="Proteomes" id="UP000438120">
    <property type="component" value="Unassembled WGS sequence"/>
</dbReference>
<evidence type="ECO:0000313" key="2">
    <source>
        <dbReference type="Proteomes" id="UP000438120"/>
    </source>
</evidence>
<reference evidence="1 2" key="1">
    <citation type="submission" date="2019-08" db="EMBL/GenBank/DDBJ databases">
        <title>In-depth cultivation of the pig gut microbiome towards novel bacterial diversity and tailored functional studies.</title>
        <authorList>
            <person name="Wylensek D."/>
            <person name="Hitch T.C.A."/>
            <person name="Clavel T."/>
        </authorList>
    </citation>
    <scope>NUCLEOTIDE SEQUENCE [LARGE SCALE GENOMIC DNA]</scope>
    <source>
        <strain evidence="1 2">Bifido-178-WT-2B</strain>
    </source>
</reference>